<evidence type="ECO:0000256" key="3">
    <source>
        <dbReference type="ARBA" id="ARBA00022723"/>
    </source>
</evidence>
<evidence type="ECO:0000256" key="4">
    <source>
        <dbReference type="ARBA" id="ARBA00022833"/>
    </source>
</evidence>
<dbReference type="AlphaFoldDB" id="A0A6J6Z2U3"/>
<comment type="cofactor">
    <cofactor evidence="1">
        <name>Zn(2+)</name>
        <dbReference type="ChEBI" id="CHEBI:29105"/>
    </cofactor>
</comment>
<keyword evidence="2" id="KW-0808">Transferase</keyword>
<dbReference type="PANTHER" id="PTHR37418:SF2">
    <property type="entry name" value="3-KETO-5-AMINOHEXANOATE CLEAVAGE ENZYME"/>
    <property type="match status" value="1"/>
</dbReference>
<name>A0A6J6Z2U3_9ZZZZ</name>
<evidence type="ECO:0000256" key="2">
    <source>
        <dbReference type="ARBA" id="ARBA00022679"/>
    </source>
</evidence>
<dbReference type="EMBL" id="CAFABA010000004">
    <property type="protein sequence ID" value="CAB4813826.1"/>
    <property type="molecule type" value="Genomic_DNA"/>
</dbReference>
<reference evidence="6" key="1">
    <citation type="submission" date="2020-05" db="EMBL/GenBank/DDBJ databases">
        <authorList>
            <person name="Chiriac C."/>
            <person name="Salcher M."/>
            <person name="Ghai R."/>
            <person name="Kavagutti S V."/>
        </authorList>
    </citation>
    <scope>NUCLEOTIDE SEQUENCE</scope>
</reference>
<protein>
    <submittedName>
        <fullName evidence="6">Unannotated protein</fullName>
    </submittedName>
</protein>
<keyword evidence="4" id="KW-0862">Zinc</keyword>
<dbReference type="EMBL" id="CAEZYR010000081">
    <property type="protein sequence ID" value="CAB4755283.1"/>
    <property type="molecule type" value="Genomic_DNA"/>
</dbReference>
<accession>A0A6J6Z2U3</accession>
<dbReference type="GO" id="GO:0046872">
    <property type="term" value="F:metal ion binding"/>
    <property type="evidence" value="ECO:0007669"/>
    <property type="project" value="UniProtKB-KW"/>
</dbReference>
<evidence type="ECO:0000313" key="5">
    <source>
        <dbReference type="EMBL" id="CAB4755283.1"/>
    </source>
</evidence>
<dbReference type="EMBL" id="CAFBOS010000026">
    <property type="protein sequence ID" value="CAB4985408.1"/>
    <property type="molecule type" value="Genomic_DNA"/>
</dbReference>
<dbReference type="GO" id="GO:0043720">
    <property type="term" value="F:3-keto-5-aminohexanoate cleavage activity"/>
    <property type="evidence" value="ECO:0007669"/>
    <property type="project" value="InterPro"/>
</dbReference>
<gene>
    <name evidence="5" type="ORF">UFOPK2754_02057</name>
    <name evidence="6" type="ORF">UFOPK3139_00205</name>
    <name evidence="7" type="ORF">UFOPK3543_01616</name>
    <name evidence="8" type="ORF">UFOPK3967_00646</name>
</gene>
<dbReference type="InterPro" id="IPR013785">
    <property type="entry name" value="Aldolase_TIM"/>
</dbReference>
<evidence type="ECO:0000313" key="7">
    <source>
        <dbReference type="EMBL" id="CAB4912716.1"/>
    </source>
</evidence>
<dbReference type="EMBL" id="CAFBMH010000057">
    <property type="protein sequence ID" value="CAB4912716.1"/>
    <property type="molecule type" value="Genomic_DNA"/>
</dbReference>
<evidence type="ECO:0000256" key="1">
    <source>
        <dbReference type="ARBA" id="ARBA00001947"/>
    </source>
</evidence>
<dbReference type="InterPro" id="IPR008567">
    <property type="entry name" value="BKACE"/>
</dbReference>
<evidence type="ECO:0000313" key="6">
    <source>
        <dbReference type="EMBL" id="CAB4813826.1"/>
    </source>
</evidence>
<dbReference type="PANTHER" id="PTHR37418">
    <property type="entry name" value="3-KETO-5-AMINOHEXANOATE CLEAVAGE ENZYME-RELATED"/>
    <property type="match status" value="1"/>
</dbReference>
<dbReference type="Pfam" id="PF05853">
    <property type="entry name" value="BKACE"/>
    <property type="match status" value="1"/>
</dbReference>
<proteinExistence type="predicted"/>
<keyword evidence="3" id="KW-0479">Metal-binding</keyword>
<sequence>MTPAGQPVIIEAAINGLTSTERNPHVPRTPEAVARVAIRCIDAGAAIIHAHNDSIELPREVAVRLYAESWRPVLDRHPDALLYPTQQLGPDMAERLAHFAPLIDVIGLRIGIVDPGCVNVTWADEDGLPAPGLGPYVNSVADIHAGFALCERLGLGPSVSIYEPTWLNHTLAFERAGRLPRGAMLKLYFGGTNGYFARGEGVSFGLPPTAKAFAAYLEMLEGSSLPWSVSAVGGDLLATPVARLALEAGGHLKIGLEDYAGPGTPTNEELIAQAVQLATDVGRPIASPAQAAAILDLPRGARP</sequence>
<organism evidence="6">
    <name type="scientific">freshwater metagenome</name>
    <dbReference type="NCBI Taxonomy" id="449393"/>
    <lineage>
        <taxon>unclassified sequences</taxon>
        <taxon>metagenomes</taxon>
        <taxon>ecological metagenomes</taxon>
    </lineage>
</organism>
<dbReference type="Gene3D" id="3.20.20.70">
    <property type="entry name" value="Aldolase class I"/>
    <property type="match status" value="1"/>
</dbReference>
<evidence type="ECO:0000313" key="8">
    <source>
        <dbReference type="EMBL" id="CAB4985408.1"/>
    </source>
</evidence>